<dbReference type="PANTHER" id="PTHR34194:SF2">
    <property type="entry name" value="F14J8.16 PROTEIN"/>
    <property type="match status" value="1"/>
</dbReference>
<dbReference type="Proteomes" id="UP001163823">
    <property type="component" value="Chromosome 4"/>
</dbReference>
<reference evidence="2" key="1">
    <citation type="journal article" date="2023" name="Science">
        <title>Elucidation of the pathway for biosynthesis of saponin adjuvants from the soapbark tree.</title>
        <authorList>
            <person name="Reed J."/>
            <person name="Orme A."/>
            <person name="El-Demerdash A."/>
            <person name="Owen C."/>
            <person name="Martin L.B.B."/>
            <person name="Misra R.C."/>
            <person name="Kikuchi S."/>
            <person name="Rejzek M."/>
            <person name="Martin A.C."/>
            <person name="Harkess A."/>
            <person name="Leebens-Mack J."/>
            <person name="Louveau T."/>
            <person name="Stephenson M.J."/>
            <person name="Osbourn A."/>
        </authorList>
    </citation>
    <scope>NUCLEOTIDE SEQUENCE</scope>
    <source>
        <strain evidence="2">S10</strain>
    </source>
</reference>
<evidence type="ECO:0000256" key="1">
    <source>
        <dbReference type="SAM" id="MobiDB-lite"/>
    </source>
</evidence>
<sequence length="676" mass="76685">MVFDYNKVIPDWEIDFGKQKRTSSKSDYCYNLKVAFADIKFSNEAYFKFLYKSFDGGYPDQSVKEVKEEEFNEDGNDKEDPAYKLFSQHLRVDGISYVLDFDNCFVKYEEKDNVGLSGLSGTCSIHIAAVNNTNSEIQHEGCRHEKVNRDCSSKEDDEKDNTGLSGTCLIDIAAVKNTNSETEHEGCRHEKVNTDCSVKEDDEKDNTGLSGTCLIDIDALMNTNSKIQHEGCKWGSNTKEQVGIDIKNGVSKLADTHEILAFSVAAGHSSVNLKYGHEKRRESLGVESLGQCPTGQYGNSAPNIRDKGAKQNEKGDEDDDADDERPHVKKTKFDAHQNTLKQDCPTQDGDMANISAKGTEQINKEEGKEDDESASANRRPKLNVNKNNLRRHLPTHDNGGMANITVKGANQVNEEEGEEEDDHENPPANRKRPKLAVDKNIRRQHHRKQDGDMKADISARRGEEIKEEEEDDCDESSPANKKRSNAKSILHMYKSKLRPCHNPRQSDAMMANISAESAAQIKEEDDDNESPPPKKRLQQEPILDVDEWWHKIKVIGNKRSEFREKLLELLNTPYSVEEYDRLLLDISKQKMVQGQKNLRGIIKTYDTKRPGKSYLDHHPDLKEKIDSVHDDHPRVLNLMRGFFYWLMNLSHAGAFFPWKDPLCLEVLPQQQAGDIA</sequence>
<name>A0AAD7VCV4_QUISA</name>
<organism evidence="2 3">
    <name type="scientific">Quillaja saponaria</name>
    <name type="common">Soap bark tree</name>
    <dbReference type="NCBI Taxonomy" id="32244"/>
    <lineage>
        <taxon>Eukaryota</taxon>
        <taxon>Viridiplantae</taxon>
        <taxon>Streptophyta</taxon>
        <taxon>Embryophyta</taxon>
        <taxon>Tracheophyta</taxon>
        <taxon>Spermatophyta</taxon>
        <taxon>Magnoliopsida</taxon>
        <taxon>eudicotyledons</taxon>
        <taxon>Gunneridae</taxon>
        <taxon>Pentapetalae</taxon>
        <taxon>rosids</taxon>
        <taxon>fabids</taxon>
        <taxon>Fabales</taxon>
        <taxon>Quillajaceae</taxon>
        <taxon>Quillaja</taxon>
    </lineage>
</organism>
<feature type="compositionally biased region" description="Acidic residues" evidence="1">
    <location>
        <begin position="413"/>
        <end position="423"/>
    </location>
</feature>
<evidence type="ECO:0000313" key="2">
    <source>
        <dbReference type="EMBL" id="KAJ7971362.1"/>
    </source>
</evidence>
<gene>
    <name evidence="2" type="ORF">O6P43_009407</name>
</gene>
<dbReference type="EMBL" id="JARAOO010000004">
    <property type="protein sequence ID" value="KAJ7971362.1"/>
    <property type="molecule type" value="Genomic_DNA"/>
</dbReference>
<feature type="compositionally biased region" description="Polar residues" evidence="1">
    <location>
        <begin position="291"/>
        <end position="302"/>
    </location>
</feature>
<feature type="compositionally biased region" description="Polar residues" evidence="1">
    <location>
        <begin position="336"/>
        <end position="345"/>
    </location>
</feature>
<keyword evidence="3" id="KW-1185">Reference proteome</keyword>
<feature type="region of interest" description="Disordered" evidence="1">
    <location>
        <begin position="517"/>
        <end position="539"/>
    </location>
</feature>
<dbReference type="KEGG" id="qsa:O6P43_009407"/>
<feature type="compositionally biased region" description="Acidic residues" evidence="1">
    <location>
        <begin position="465"/>
        <end position="475"/>
    </location>
</feature>
<dbReference type="AlphaFoldDB" id="A0AAD7VCV4"/>
<evidence type="ECO:0000313" key="3">
    <source>
        <dbReference type="Proteomes" id="UP001163823"/>
    </source>
</evidence>
<feature type="compositionally biased region" description="Basic and acidic residues" evidence="1">
    <location>
        <begin position="449"/>
        <end position="464"/>
    </location>
</feature>
<dbReference type="PANTHER" id="PTHR34194">
    <property type="entry name" value="F14J8.16 PROTEIN"/>
    <property type="match status" value="1"/>
</dbReference>
<proteinExistence type="predicted"/>
<protein>
    <submittedName>
        <fullName evidence="2">Polyprotein</fullName>
    </submittedName>
</protein>
<feature type="region of interest" description="Disordered" evidence="1">
    <location>
        <begin position="284"/>
        <end position="487"/>
    </location>
</feature>
<accession>A0AAD7VCV4</accession>
<comment type="caution">
    <text evidence="2">The sequence shown here is derived from an EMBL/GenBank/DDBJ whole genome shotgun (WGS) entry which is preliminary data.</text>
</comment>
<feature type="compositionally biased region" description="Basic and acidic residues" evidence="1">
    <location>
        <begin position="304"/>
        <end position="314"/>
    </location>
</feature>